<dbReference type="EMBL" id="CCSB01000001">
    <property type="protein sequence ID" value="CDZ77074.1"/>
    <property type="molecule type" value="Genomic_DNA"/>
</dbReference>
<dbReference type="STRING" id="1034943.BN59_01353"/>
<dbReference type="SFLD" id="SFLDG01180">
    <property type="entry name" value="SUF1"/>
    <property type="match status" value="1"/>
</dbReference>
<dbReference type="InterPro" id="IPR012336">
    <property type="entry name" value="Thioredoxin-like_fold"/>
</dbReference>
<dbReference type="AlphaFoldDB" id="A0A078KZ81"/>
<dbReference type="SUPFAM" id="SSF47616">
    <property type="entry name" value="GST C-terminal domain-like"/>
    <property type="match status" value="1"/>
</dbReference>
<dbReference type="SFLD" id="SFLDS00019">
    <property type="entry name" value="Glutathione_Transferase_(cytos"/>
    <property type="match status" value="1"/>
</dbReference>
<dbReference type="eggNOG" id="COG0625">
    <property type="taxonomic scope" value="Bacteria"/>
</dbReference>
<dbReference type="Pfam" id="PF17172">
    <property type="entry name" value="GST_N_4"/>
    <property type="match status" value="1"/>
</dbReference>
<dbReference type="Pfam" id="PF17171">
    <property type="entry name" value="GST_C_6"/>
    <property type="match status" value="1"/>
</dbReference>
<dbReference type="SUPFAM" id="SSF52833">
    <property type="entry name" value="Thioredoxin-like"/>
    <property type="match status" value="1"/>
</dbReference>
<feature type="domain" description="GST N-terminal" evidence="1">
    <location>
        <begin position="7"/>
        <end position="78"/>
    </location>
</feature>
<dbReference type="InterPro" id="IPR004045">
    <property type="entry name" value="Glutathione_S-Trfase_N"/>
</dbReference>
<dbReference type="InterPro" id="IPR033468">
    <property type="entry name" value="Metaxin_GST"/>
</dbReference>
<dbReference type="PROSITE" id="PS50404">
    <property type="entry name" value="GST_NTER"/>
    <property type="match status" value="1"/>
</dbReference>
<dbReference type="InterPro" id="IPR026928">
    <property type="entry name" value="FAX/IsoI-like"/>
</dbReference>
<dbReference type="PANTHER" id="PTHR12289:SF41">
    <property type="entry name" value="FAILED AXON CONNECTIONS-RELATED"/>
    <property type="match status" value="1"/>
</dbReference>
<accession>A0A078KZ81</accession>
<proteinExistence type="predicted"/>
<dbReference type="SFLD" id="SFLDG01200">
    <property type="entry name" value="SUF1.1"/>
    <property type="match status" value="1"/>
</dbReference>
<dbReference type="InterPro" id="IPR040079">
    <property type="entry name" value="Glutathione_S-Trfase"/>
</dbReference>
<organism evidence="2 3">
    <name type="scientific">Legionella massiliensis</name>
    <dbReference type="NCBI Taxonomy" id="1034943"/>
    <lineage>
        <taxon>Bacteria</taxon>
        <taxon>Pseudomonadati</taxon>
        <taxon>Pseudomonadota</taxon>
        <taxon>Gammaproteobacteria</taxon>
        <taxon>Legionellales</taxon>
        <taxon>Legionellaceae</taxon>
        <taxon>Legionella</taxon>
    </lineage>
</organism>
<gene>
    <name evidence="2" type="ORF">BN59_01353</name>
</gene>
<protein>
    <recommendedName>
        <fullName evidence="1">GST N-terminal domain-containing protein</fullName>
    </recommendedName>
</protein>
<evidence type="ECO:0000259" key="1">
    <source>
        <dbReference type="PROSITE" id="PS50404"/>
    </source>
</evidence>
<dbReference type="Gene3D" id="1.20.1050.10">
    <property type="match status" value="1"/>
</dbReference>
<dbReference type="InterPro" id="IPR036282">
    <property type="entry name" value="Glutathione-S-Trfase_C_sf"/>
</dbReference>
<dbReference type="PANTHER" id="PTHR12289">
    <property type="entry name" value="METAXIN RELATED"/>
    <property type="match status" value="1"/>
</dbReference>
<dbReference type="GO" id="GO:0005737">
    <property type="term" value="C:cytoplasm"/>
    <property type="evidence" value="ECO:0007669"/>
    <property type="project" value="TreeGrafter"/>
</dbReference>
<dbReference type="CDD" id="cd03080">
    <property type="entry name" value="GST_N_Metaxin_like"/>
    <property type="match status" value="1"/>
</dbReference>
<sequence>MIKLYQFPGFWGLPNASPFCLKLETYLRLADIPYEIKFLSDPRKAPKGKLPFIKIDDKTIADSEIIIDFLKGKLGDQLDGNLRKEQRALSVVLDSSFAERLYWIIVYMRWQYEPNWVHVKSAFFAKLPLILKLFLPNIVRKSTLKALHNQGMGRHSYDEVLEMGYKFLDAIADILGDKKYFLGDEPSTIDATAFALLANIAWTPYDDALKTHLAKHKNLLSYCDKMWSTFYPELAKPFMIVP</sequence>
<evidence type="ECO:0000313" key="2">
    <source>
        <dbReference type="EMBL" id="CDZ77074.1"/>
    </source>
</evidence>
<keyword evidence="3" id="KW-1185">Reference proteome</keyword>
<dbReference type="CDD" id="cd03193">
    <property type="entry name" value="GST_C_Metaxin"/>
    <property type="match status" value="1"/>
</dbReference>
<reference evidence="2 3" key="1">
    <citation type="submission" date="2014-06" db="EMBL/GenBank/DDBJ databases">
        <authorList>
            <person name="Urmite Genomes Urmite Genomes"/>
        </authorList>
    </citation>
    <scope>NUCLEOTIDE SEQUENCE [LARGE SCALE GENOMIC DNA]</scope>
</reference>
<dbReference type="RefSeq" id="WP_043873486.1">
    <property type="nucleotide sequence ID" value="NZ_CCVW01000001.1"/>
</dbReference>
<dbReference type="Proteomes" id="UP000044071">
    <property type="component" value="Unassembled WGS sequence"/>
</dbReference>
<dbReference type="InterPro" id="IPR036249">
    <property type="entry name" value="Thioredoxin-like_sf"/>
</dbReference>
<dbReference type="InterPro" id="IPR050931">
    <property type="entry name" value="Mito_Protein_Transport_Metaxin"/>
</dbReference>
<name>A0A078KZ81_9GAMM</name>
<dbReference type="Gene3D" id="3.40.30.10">
    <property type="entry name" value="Glutaredoxin"/>
    <property type="match status" value="1"/>
</dbReference>
<evidence type="ECO:0000313" key="3">
    <source>
        <dbReference type="Proteomes" id="UP000044071"/>
    </source>
</evidence>